<accession>A0A8J6MYT1</accession>
<dbReference type="Pfam" id="PF13485">
    <property type="entry name" value="Peptidase_MA_2"/>
    <property type="match status" value="1"/>
</dbReference>
<evidence type="ECO:0000259" key="2">
    <source>
        <dbReference type="Pfam" id="PF13485"/>
    </source>
</evidence>
<feature type="transmembrane region" description="Helical" evidence="1">
    <location>
        <begin position="285"/>
        <end position="308"/>
    </location>
</feature>
<reference evidence="3 4" key="1">
    <citation type="submission" date="2020-08" db="EMBL/GenBank/DDBJ databases">
        <title>Bridging the membrane lipid divide: bacteria of the FCB group superphylum have the potential to synthesize archaeal ether lipids.</title>
        <authorList>
            <person name="Villanueva L."/>
            <person name="Von Meijenfeldt F.A.B."/>
            <person name="Westbye A.B."/>
            <person name="Yadav S."/>
            <person name="Hopmans E.C."/>
            <person name="Dutilh B.E."/>
            <person name="Sinninghe Damste J.S."/>
        </authorList>
    </citation>
    <scope>NUCLEOTIDE SEQUENCE [LARGE SCALE GENOMIC DNA]</scope>
    <source>
        <strain evidence="3">NIOZ-UU27</strain>
    </source>
</reference>
<dbReference type="EMBL" id="JACNJD010000229">
    <property type="protein sequence ID" value="MBC8177707.1"/>
    <property type="molecule type" value="Genomic_DNA"/>
</dbReference>
<sequence length="321" mass="36966">MRNRQSTINPAKDGVFDNQQSTIRNIALLFPVAFLIFFVVSLGAEEVYLLEEGGIKVLFESPHEPVARELAEIYPEVRAELENIFGWDLNLTPSILLIRDTRQFQQMIQSPLTVAFAVPEKDLIVIDYSKMSAHTFSLRNIFKHELCHLLLHRHIKNANVPRWLDEGVAQWVSDGVGDIILDQKRSLLNKAAFGGQFIPLGSLDRGFPRREQDLILAYEESRSFLDHIIGKFGKEGVLEILGHMERGENVHAAVLRSCSIPLGDLEEGWHEALRRRMTWFTYLSYNLYEILFAFAALITIYAAIRLILRKRRLMKEMEEME</sequence>
<gene>
    <name evidence="3" type="ORF">H8E19_09915</name>
</gene>
<keyword evidence="1" id="KW-1133">Transmembrane helix</keyword>
<evidence type="ECO:0000313" key="3">
    <source>
        <dbReference type="EMBL" id="MBC8177707.1"/>
    </source>
</evidence>
<evidence type="ECO:0000256" key="1">
    <source>
        <dbReference type="SAM" id="Phobius"/>
    </source>
</evidence>
<dbReference type="Proteomes" id="UP000650524">
    <property type="component" value="Unassembled WGS sequence"/>
</dbReference>
<keyword evidence="1" id="KW-0812">Transmembrane</keyword>
<name>A0A8J6MYT1_9DELT</name>
<dbReference type="InterPro" id="IPR039568">
    <property type="entry name" value="Peptidase_MA-like_dom"/>
</dbReference>
<dbReference type="AlphaFoldDB" id="A0A8J6MYT1"/>
<feature type="domain" description="Peptidase MA-like" evidence="2">
    <location>
        <begin position="114"/>
        <end position="273"/>
    </location>
</feature>
<feature type="transmembrane region" description="Helical" evidence="1">
    <location>
        <begin position="26"/>
        <end position="44"/>
    </location>
</feature>
<protein>
    <recommendedName>
        <fullName evidence="2">Peptidase MA-like domain-containing protein</fullName>
    </recommendedName>
</protein>
<keyword evidence="1" id="KW-0472">Membrane</keyword>
<evidence type="ECO:0000313" key="4">
    <source>
        <dbReference type="Proteomes" id="UP000650524"/>
    </source>
</evidence>
<proteinExistence type="predicted"/>
<comment type="caution">
    <text evidence="3">The sequence shown here is derived from an EMBL/GenBank/DDBJ whole genome shotgun (WGS) entry which is preliminary data.</text>
</comment>
<organism evidence="3 4">
    <name type="scientific">Candidatus Desulfacyla euxinica</name>
    <dbReference type="NCBI Taxonomy" id="2841693"/>
    <lineage>
        <taxon>Bacteria</taxon>
        <taxon>Deltaproteobacteria</taxon>
        <taxon>Candidatus Desulfacyla</taxon>
    </lineage>
</organism>